<comment type="similarity">
    <text evidence="2">Belongs to the peptidase S26 family. IMP2 subfamily.</text>
</comment>
<dbReference type="GO" id="GO:0004252">
    <property type="term" value="F:serine-type endopeptidase activity"/>
    <property type="evidence" value="ECO:0007669"/>
    <property type="project" value="InterPro"/>
</dbReference>
<keyword evidence="7 11" id="KW-1133">Transmembrane helix</keyword>
<evidence type="ECO:0000256" key="5">
    <source>
        <dbReference type="ARBA" id="ARBA00022792"/>
    </source>
</evidence>
<dbReference type="PANTHER" id="PTHR46041:SF2">
    <property type="entry name" value="MITOCHONDRIAL INNER MEMBRANE PROTEASE SUBUNIT 2"/>
    <property type="match status" value="1"/>
</dbReference>
<protein>
    <recommendedName>
        <fullName evidence="11">Mitochondrial inner membrane protease subunit</fullName>
        <ecNumber evidence="11">3.4.21.-</ecNumber>
    </recommendedName>
</protein>
<keyword evidence="3 11" id="KW-0645">Protease</keyword>
<dbReference type="Pfam" id="PF10502">
    <property type="entry name" value="Peptidase_S26"/>
    <property type="match status" value="1"/>
</dbReference>
<reference evidence="14 15" key="1">
    <citation type="submission" date="2018-12" db="EMBL/GenBank/DDBJ databases">
        <title>Venturia inaequalis Genome Resource.</title>
        <authorList>
            <person name="Lichtner F.J."/>
        </authorList>
    </citation>
    <scope>NUCLEOTIDE SEQUENCE [LARGE SCALE GENOMIC DNA]</scope>
    <source>
        <strain evidence="14 15">120213</strain>
    </source>
</reference>
<evidence type="ECO:0000256" key="6">
    <source>
        <dbReference type="ARBA" id="ARBA00022801"/>
    </source>
</evidence>
<feature type="active site" evidence="10">
    <location>
        <position position="116"/>
    </location>
</feature>
<keyword evidence="6 11" id="KW-0378">Hydrolase</keyword>
<sequence length="234" mass="25811">MAYRTRPLLSRLWDTRPGQIATVFGFTFVGLAFVQDTILDIHQVPGPSMSPTLSPFVHETGQSDQIITVKRNLRGQPSNRDYGVSFEVTRPARSTLQRGDIVTFWQPHNPEKLGVKRVIGVPGDTIVRNVKRVARQKENEGRVSGKMGMEVPPLVVKVPRGHLWIEGDNWRNTVDSNDYGTIPITLVTARVIGIVWPPSRIGAIPPLKVKDAAPATSIPGGTKPETLPEMDALI</sequence>
<evidence type="ECO:0000256" key="8">
    <source>
        <dbReference type="ARBA" id="ARBA00023128"/>
    </source>
</evidence>
<feature type="region of interest" description="Disordered" evidence="12">
    <location>
        <begin position="213"/>
        <end position="234"/>
    </location>
</feature>
<dbReference type="SUPFAM" id="SSF51306">
    <property type="entry name" value="LexA/Signal peptidase"/>
    <property type="match status" value="1"/>
</dbReference>
<evidence type="ECO:0000256" key="12">
    <source>
        <dbReference type="SAM" id="MobiDB-lite"/>
    </source>
</evidence>
<dbReference type="InterPro" id="IPR036286">
    <property type="entry name" value="LexA/Signal_pep-like_sf"/>
</dbReference>
<feature type="domain" description="Peptidase S26" evidence="13">
    <location>
        <begin position="25"/>
        <end position="196"/>
    </location>
</feature>
<evidence type="ECO:0000256" key="4">
    <source>
        <dbReference type="ARBA" id="ARBA00022692"/>
    </source>
</evidence>
<evidence type="ECO:0000256" key="2">
    <source>
        <dbReference type="ARBA" id="ARBA00007066"/>
    </source>
</evidence>
<evidence type="ECO:0000256" key="1">
    <source>
        <dbReference type="ARBA" id="ARBA00004434"/>
    </source>
</evidence>
<feature type="transmembrane region" description="Helical" evidence="11">
    <location>
        <begin position="20"/>
        <end position="39"/>
    </location>
</feature>
<dbReference type="GO" id="GO:0006627">
    <property type="term" value="P:protein processing involved in protein targeting to mitochondrion"/>
    <property type="evidence" value="ECO:0007669"/>
    <property type="project" value="InterPro"/>
</dbReference>
<comment type="caution">
    <text evidence="14">The sequence shown here is derived from an EMBL/GenBank/DDBJ whole genome shotgun (WGS) entry which is preliminary data.</text>
</comment>
<keyword evidence="8 11" id="KW-0496">Mitochondrion</keyword>
<dbReference type="NCBIfam" id="TIGR02227">
    <property type="entry name" value="sigpep_I_bact"/>
    <property type="match status" value="1"/>
</dbReference>
<comment type="subcellular location">
    <subcellularLocation>
        <location evidence="1">Mitochondrion inner membrane</location>
        <topology evidence="1">Single-pass membrane protein</topology>
    </subcellularLocation>
</comment>
<evidence type="ECO:0000256" key="7">
    <source>
        <dbReference type="ARBA" id="ARBA00022989"/>
    </source>
</evidence>
<name>A0A8H3UFG1_VENIN</name>
<dbReference type="CDD" id="cd06530">
    <property type="entry name" value="S26_SPase_I"/>
    <property type="match status" value="1"/>
</dbReference>
<evidence type="ECO:0000259" key="13">
    <source>
        <dbReference type="Pfam" id="PF10502"/>
    </source>
</evidence>
<keyword evidence="4 11" id="KW-0812">Transmembrane</keyword>
<evidence type="ECO:0000313" key="14">
    <source>
        <dbReference type="EMBL" id="KAE9967714.1"/>
    </source>
</evidence>
<dbReference type="Gene3D" id="2.10.109.10">
    <property type="entry name" value="Umud Fragment, subunit A"/>
    <property type="match status" value="1"/>
</dbReference>
<organism evidence="14 15">
    <name type="scientific">Venturia inaequalis</name>
    <name type="common">Apple scab fungus</name>
    <dbReference type="NCBI Taxonomy" id="5025"/>
    <lineage>
        <taxon>Eukaryota</taxon>
        <taxon>Fungi</taxon>
        <taxon>Dikarya</taxon>
        <taxon>Ascomycota</taxon>
        <taxon>Pezizomycotina</taxon>
        <taxon>Dothideomycetes</taxon>
        <taxon>Pleosporomycetidae</taxon>
        <taxon>Venturiales</taxon>
        <taxon>Venturiaceae</taxon>
        <taxon>Venturia</taxon>
    </lineage>
</organism>
<evidence type="ECO:0000256" key="11">
    <source>
        <dbReference type="RuleBase" id="RU362041"/>
    </source>
</evidence>
<evidence type="ECO:0000256" key="10">
    <source>
        <dbReference type="PIRSR" id="PIRSR600223-1"/>
    </source>
</evidence>
<evidence type="ECO:0000256" key="9">
    <source>
        <dbReference type="ARBA" id="ARBA00023136"/>
    </source>
</evidence>
<dbReference type="InterPro" id="IPR037730">
    <property type="entry name" value="IMP2"/>
</dbReference>
<feature type="active site" evidence="10">
    <location>
        <position position="48"/>
    </location>
</feature>
<dbReference type="PRINTS" id="PR00727">
    <property type="entry name" value="LEADERPTASE"/>
</dbReference>
<keyword evidence="9 11" id="KW-0472">Membrane</keyword>
<proteinExistence type="inferred from homology"/>
<evidence type="ECO:0000313" key="15">
    <source>
        <dbReference type="Proteomes" id="UP000447873"/>
    </source>
</evidence>
<keyword evidence="5 11" id="KW-0999">Mitochondrion inner membrane</keyword>
<evidence type="ECO:0000256" key="3">
    <source>
        <dbReference type="ARBA" id="ARBA00022670"/>
    </source>
</evidence>
<dbReference type="AlphaFoldDB" id="A0A8H3UFG1"/>
<dbReference type="GO" id="GO:0006465">
    <property type="term" value="P:signal peptide processing"/>
    <property type="evidence" value="ECO:0007669"/>
    <property type="project" value="InterPro"/>
</dbReference>
<dbReference type="InterPro" id="IPR000223">
    <property type="entry name" value="Pept_S26A_signal_pept_1"/>
</dbReference>
<dbReference type="GO" id="GO:0042720">
    <property type="term" value="C:mitochondrial inner membrane peptidase complex"/>
    <property type="evidence" value="ECO:0007669"/>
    <property type="project" value="InterPro"/>
</dbReference>
<accession>A0A8H3UFG1</accession>
<dbReference type="EMBL" id="WNWS01000442">
    <property type="protein sequence ID" value="KAE9967714.1"/>
    <property type="molecule type" value="Genomic_DNA"/>
</dbReference>
<dbReference type="PANTHER" id="PTHR46041">
    <property type="entry name" value="MITOCHONDRIAL INNER MEMBRANE PROTEASE SUBUNIT 2"/>
    <property type="match status" value="1"/>
</dbReference>
<dbReference type="Proteomes" id="UP000447873">
    <property type="component" value="Unassembled WGS sequence"/>
</dbReference>
<dbReference type="InterPro" id="IPR019533">
    <property type="entry name" value="Peptidase_S26"/>
</dbReference>
<gene>
    <name evidence="14" type="ORF">EG328_008036</name>
</gene>
<dbReference type="EC" id="3.4.21.-" evidence="11"/>